<dbReference type="PANTHER" id="PTHR21180">
    <property type="entry name" value="ENDONUCLEASE/EXONUCLEASE/PHOSPHATASE FAMILY DOMAIN-CONTAINING PROTEIN 1"/>
    <property type="match status" value="1"/>
</dbReference>
<protein>
    <submittedName>
        <fullName evidence="6">Radical SAM protein</fullName>
    </submittedName>
</protein>
<evidence type="ECO:0000313" key="7">
    <source>
        <dbReference type="Proteomes" id="UP000248557"/>
    </source>
</evidence>
<dbReference type="SMART" id="SM00729">
    <property type="entry name" value="Elp3"/>
    <property type="match status" value="1"/>
</dbReference>
<gene>
    <name evidence="6" type="ORF">CA615_07860</name>
</gene>
<dbReference type="SFLD" id="SFLDS00029">
    <property type="entry name" value="Radical_SAM"/>
    <property type="match status" value="1"/>
</dbReference>
<evidence type="ECO:0000313" key="6">
    <source>
        <dbReference type="EMBL" id="RAP02445.1"/>
    </source>
</evidence>
<evidence type="ECO:0000256" key="4">
    <source>
        <dbReference type="ARBA" id="ARBA00023014"/>
    </source>
</evidence>
<dbReference type="EMBL" id="NGJK01000093">
    <property type="protein sequence ID" value="RAP02445.1"/>
    <property type="molecule type" value="Genomic_DNA"/>
</dbReference>
<dbReference type="GO" id="GO:0051536">
    <property type="term" value="F:iron-sulfur cluster binding"/>
    <property type="evidence" value="ECO:0007669"/>
    <property type="project" value="UniProtKB-KW"/>
</dbReference>
<name>A0A328Q270_9EURY</name>
<keyword evidence="3" id="KW-0408">Iron</keyword>
<dbReference type="InterPro" id="IPR006638">
    <property type="entry name" value="Elp3/MiaA/NifB-like_rSAM"/>
</dbReference>
<accession>A0A328Q270</accession>
<dbReference type="Gene3D" id="1.10.150.320">
    <property type="entry name" value="Photosystem II 12 kDa extrinsic protein"/>
    <property type="match status" value="1"/>
</dbReference>
<dbReference type="SUPFAM" id="SSF47781">
    <property type="entry name" value="RuvA domain 2-like"/>
    <property type="match status" value="1"/>
</dbReference>
<dbReference type="SFLD" id="SFLDG01102">
    <property type="entry name" value="Uncharacterised_Radical_SAM_Su"/>
    <property type="match status" value="1"/>
</dbReference>
<feature type="domain" description="Radical SAM core" evidence="5">
    <location>
        <begin position="47"/>
        <end position="278"/>
    </location>
</feature>
<dbReference type="InterPro" id="IPR058240">
    <property type="entry name" value="rSAM_sf"/>
</dbReference>
<dbReference type="RefSeq" id="WP_112149790.1">
    <property type="nucleotide sequence ID" value="NZ_CATZNA010000020.1"/>
</dbReference>
<evidence type="ECO:0000259" key="5">
    <source>
        <dbReference type="PROSITE" id="PS51918"/>
    </source>
</evidence>
<dbReference type="GO" id="GO:0046872">
    <property type="term" value="F:metal ion binding"/>
    <property type="evidence" value="ECO:0007669"/>
    <property type="project" value="UniProtKB-KW"/>
</dbReference>
<evidence type="ECO:0000256" key="3">
    <source>
        <dbReference type="ARBA" id="ARBA00023004"/>
    </source>
</evidence>
<keyword evidence="2" id="KW-0479">Metal-binding</keyword>
<comment type="caution">
    <text evidence="6">The sequence shown here is derived from an EMBL/GenBank/DDBJ whole genome shotgun (WGS) entry which is preliminary data.</text>
</comment>
<dbReference type="PROSITE" id="PS51918">
    <property type="entry name" value="RADICAL_SAM"/>
    <property type="match status" value="1"/>
</dbReference>
<proteinExistence type="predicted"/>
<dbReference type="InterPro" id="IPR051675">
    <property type="entry name" value="Endo/Exo/Phosphatase_dom_1"/>
</dbReference>
<evidence type="ECO:0000256" key="1">
    <source>
        <dbReference type="ARBA" id="ARBA00022691"/>
    </source>
</evidence>
<dbReference type="InterPro" id="IPR010994">
    <property type="entry name" value="RuvA_2-like"/>
</dbReference>
<keyword evidence="1" id="KW-0949">S-adenosyl-L-methionine</keyword>
<dbReference type="CDD" id="cd01335">
    <property type="entry name" value="Radical_SAM"/>
    <property type="match status" value="1"/>
</dbReference>
<organism evidence="6 7">
    <name type="scientific">Methanosphaera stadtmanae</name>
    <dbReference type="NCBI Taxonomy" id="2317"/>
    <lineage>
        <taxon>Archaea</taxon>
        <taxon>Methanobacteriati</taxon>
        <taxon>Methanobacteriota</taxon>
        <taxon>Methanomada group</taxon>
        <taxon>Methanobacteria</taxon>
        <taxon>Methanobacteriales</taxon>
        <taxon>Methanobacteriaceae</taxon>
        <taxon>Methanosphaera</taxon>
    </lineage>
</organism>
<dbReference type="InterPro" id="IPR007197">
    <property type="entry name" value="rSAM"/>
</dbReference>
<dbReference type="Pfam" id="PF04055">
    <property type="entry name" value="Radical_SAM"/>
    <property type="match status" value="1"/>
</dbReference>
<dbReference type="Gene3D" id="3.20.20.70">
    <property type="entry name" value="Aldolase class I"/>
    <property type="match status" value="1"/>
</dbReference>
<dbReference type="InterPro" id="IPR023874">
    <property type="entry name" value="DNA_rSAM_put"/>
</dbReference>
<dbReference type="GO" id="GO:0003824">
    <property type="term" value="F:catalytic activity"/>
    <property type="evidence" value="ECO:0007669"/>
    <property type="project" value="InterPro"/>
</dbReference>
<dbReference type="AlphaFoldDB" id="A0A328Q270"/>
<reference evidence="6 7" key="1">
    <citation type="submission" date="2017-05" db="EMBL/GenBank/DDBJ databases">
        <title>Host range expansion of the Methanosphaera genus to humans and monogastric animals involves recent and extensive reduction in genome content.</title>
        <authorList>
            <person name="Hoedt E.C."/>
            <person name="Volmer J.G."/>
            <person name="Parks D.H."/>
            <person name="Rosewarne C.P."/>
            <person name="Denman S.E."/>
            <person name="Mcsweeney C.S."/>
            <person name="O Cuiv P."/>
            <person name="Hugenholtz P."/>
            <person name="Tyson G.W."/>
            <person name="Morrison M."/>
        </authorList>
    </citation>
    <scope>NUCLEOTIDE SEQUENCE [LARGE SCALE GENOMIC DNA]</scope>
    <source>
        <strain evidence="6 7">PA5</strain>
    </source>
</reference>
<dbReference type="InterPro" id="IPR013785">
    <property type="entry name" value="Aldolase_TIM"/>
</dbReference>
<dbReference type="SUPFAM" id="SSF102114">
    <property type="entry name" value="Radical SAM enzymes"/>
    <property type="match status" value="1"/>
</dbReference>
<sequence length="375" mass="43334">MSTFQDLQLLSDAAYYDRCNYVNYNVDNILKETDKLKDGIYHAKAGNREVPLFKILMTNQCNNDCAYCTNCMKHKYQRAHIGPDALARIYMQYYENNIVEGMFLSSGIIKDADRTMEEMNHAAYLLRNKYSYKGYIHLKVIPGASKDHIKHAMQLADRVSINIEAATKDGLSDLSSTKNYDKDILKRLDWIDRLHKKNHSLASSGHTTQIIVGANEENDEDILNRIDYLKKKYNVLYNYFSSFRPIKGTPLENHEACDNKRTGRLYQMEYLFSKYNFTKKDIVLDDNGFLDLNNDPKYNIALENMDKYPLDVNTAKYKELIKVPGIGLKSARRITHLQKIGRKINNLKQLQELGVNINQCKIFVKVGGSYQSTLL</sequence>
<keyword evidence="4" id="KW-0411">Iron-sulfur</keyword>
<evidence type="ECO:0000256" key="2">
    <source>
        <dbReference type="ARBA" id="ARBA00022723"/>
    </source>
</evidence>
<dbReference type="Pfam" id="PF12836">
    <property type="entry name" value="HHH_3"/>
    <property type="match status" value="1"/>
</dbReference>
<dbReference type="Proteomes" id="UP000248557">
    <property type="component" value="Unassembled WGS sequence"/>
</dbReference>
<dbReference type="PANTHER" id="PTHR21180:SF9">
    <property type="entry name" value="TYPE II SECRETION SYSTEM PROTEIN K"/>
    <property type="match status" value="1"/>
</dbReference>